<dbReference type="AlphaFoldDB" id="C3L3W7"/>
<accession>C3L3W7</accession>
<organism evidence="2 3">
    <name type="scientific">Amoebophilus asiaticus (strain 5a2)</name>
    <dbReference type="NCBI Taxonomy" id="452471"/>
    <lineage>
        <taxon>Bacteria</taxon>
        <taxon>Pseudomonadati</taxon>
        <taxon>Bacteroidota</taxon>
        <taxon>Cytophagia</taxon>
        <taxon>Cytophagales</taxon>
        <taxon>Amoebophilaceae</taxon>
        <taxon>Candidatus Amoebophilus</taxon>
    </lineage>
</organism>
<evidence type="ECO:0000313" key="2">
    <source>
        <dbReference type="EMBL" id="ACP21008.1"/>
    </source>
</evidence>
<gene>
    <name evidence="2" type="ordered locus">Aasi_1726</name>
</gene>
<dbReference type="KEGG" id="aas:Aasi_1726"/>
<protein>
    <submittedName>
        <fullName evidence="2">Uncharacterized protein</fullName>
    </submittedName>
</protein>
<keyword evidence="3" id="KW-1185">Reference proteome</keyword>
<evidence type="ECO:0000313" key="3">
    <source>
        <dbReference type="Proteomes" id="UP000001227"/>
    </source>
</evidence>
<keyword evidence="1" id="KW-1133">Transmembrane helix</keyword>
<sequence>MSIILLRAKQHARAFDNRVIFIRMLFDLILFTLLFKQPPIGINFYFEKKEEEKPEKLVKRKRKKRLV</sequence>
<dbReference type="STRING" id="452471.Aasi_1726"/>
<dbReference type="RefSeq" id="WP_012472987.1">
    <property type="nucleotide sequence ID" value="NC_010830.1"/>
</dbReference>
<proteinExistence type="predicted"/>
<name>C3L3W7_AMOA5</name>
<feature type="transmembrane region" description="Helical" evidence="1">
    <location>
        <begin position="20"/>
        <end position="37"/>
    </location>
</feature>
<dbReference type="EMBL" id="CP001102">
    <property type="protein sequence ID" value="ACP21008.1"/>
    <property type="molecule type" value="Genomic_DNA"/>
</dbReference>
<keyword evidence="1" id="KW-0812">Transmembrane</keyword>
<keyword evidence="1" id="KW-0472">Membrane</keyword>
<dbReference type="Proteomes" id="UP000001227">
    <property type="component" value="Chromosome"/>
</dbReference>
<evidence type="ECO:0000256" key="1">
    <source>
        <dbReference type="SAM" id="Phobius"/>
    </source>
</evidence>
<reference evidence="2 3" key="1">
    <citation type="journal article" date="2010" name="J. Bacteriol.">
        <title>The genome of the amoeba symbiont 'Candidatus Amoebophilus asiaticus' reveals common mechanisms for host cell interaction among amoeba-associated bacteria.</title>
        <authorList>
            <person name="Schmitz-Esser S."/>
            <person name="Tischler P."/>
            <person name="Arnold R."/>
            <person name="Montanaro J."/>
            <person name="Wagner M."/>
            <person name="Rattei T."/>
            <person name="Horn M."/>
        </authorList>
    </citation>
    <scope>NUCLEOTIDE SEQUENCE [LARGE SCALE GENOMIC DNA]</scope>
    <source>
        <strain evidence="2 3">5a2</strain>
    </source>
</reference>
<dbReference type="HOGENOM" id="CLU_2802941_0_0_10"/>